<evidence type="ECO:0000313" key="3">
    <source>
        <dbReference type="Proteomes" id="UP000821866"/>
    </source>
</evidence>
<dbReference type="Proteomes" id="UP000821866">
    <property type="component" value="Chromosome 10"/>
</dbReference>
<evidence type="ECO:0000256" key="1">
    <source>
        <dbReference type="SAM" id="MobiDB-lite"/>
    </source>
</evidence>
<keyword evidence="3" id="KW-1185">Reference proteome</keyword>
<organism evidence="2 3">
    <name type="scientific">Rhipicephalus microplus</name>
    <name type="common">Cattle tick</name>
    <name type="synonym">Boophilus microplus</name>
    <dbReference type="NCBI Taxonomy" id="6941"/>
    <lineage>
        <taxon>Eukaryota</taxon>
        <taxon>Metazoa</taxon>
        <taxon>Ecdysozoa</taxon>
        <taxon>Arthropoda</taxon>
        <taxon>Chelicerata</taxon>
        <taxon>Arachnida</taxon>
        <taxon>Acari</taxon>
        <taxon>Parasitiformes</taxon>
        <taxon>Ixodida</taxon>
        <taxon>Ixodoidea</taxon>
        <taxon>Ixodidae</taxon>
        <taxon>Rhipicephalinae</taxon>
        <taxon>Rhipicephalus</taxon>
        <taxon>Boophilus</taxon>
    </lineage>
</organism>
<dbReference type="AlphaFoldDB" id="A0A9J6ER22"/>
<proteinExistence type="predicted"/>
<accession>A0A9J6ER22</accession>
<gene>
    <name evidence="2" type="ORF">HPB51_000722</name>
</gene>
<reference evidence="2" key="2">
    <citation type="submission" date="2021-09" db="EMBL/GenBank/DDBJ databases">
        <authorList>
            <person name="Jia N."/>
            <person name="Wang J."/>
            <person name="Shi W."/>
            <person name="Du L."/>
            <person name="Sun Y."/>
            <person name="Zhan W."/>
            <person name="Jiang J."/>
            <person name="Wang Q."/>
            <person name="Zhang B."/>
            <person name="Ji P."/>
            <person name="Sakyi L.B."/>
            <person name="Cui X."/>
            <person name="Yuan T."/>
            <person name="Jiang B."/>
            <person name="Yang W."/>
            <person name="Lam T.T.-Y."/>
            <person name="Chang Q."/>
            <person name="Ding S."/>
            <person name="Wang X."/>
            <person name="Zhu J."/>
            <person name="Ruan X."/>
            <person name="Zhao L."/>
            <person name="Wei J."/>
            <person name="Que T."/>
            <person name="Du C."/>
            <person name="Cheng J."/>
            <person name="Dai P."/>
            <person name="Han X."/>
            <person name="Huang E."/>
            <person name="Gao Y."/>
            <person name="Liu J."/>
            <person name="Shao H."/>
            <person name="Ye R."/>
            <person name="Li L."/>
            <person name="Wei W."/>
            <person name="Wang X."/>
            <person name="Wang C."/>
            <person name="Huo Q."/>
            <person name="Li W."/>
            <person name="Guo W."/>
            <person name="Chen H."/>
            <person name="Chen S."/>
            <person name="Zhou L."/>
            <person name="Zhou L."/>
            <person name="Ni X."/>
            <person name="Tian J."/>
            <person name="Zhou Y."/>
            <person name="Sheng Y."/>
            <person name="Liu T."/>
            <person name="Pan Y."/>
            <person name="Xia L."/>
            <person name="Li J."/>
            <person name="Zhao F."/>
            <person name="Cao W."/>
        </authorList>
    </citation>
    <scope>NUCLEOTIDE SEQUENCE</scope>
    <source>
        <strain evidence="2">Rmic-2018</strain>
        <tissue evidence="2">Larvae</tissue>
    </source>
</reference>
<sequence length="278" mass="30445">MIQGMACKNAHNLHNKKDVPWTPDALKRTCVEATQHGARPYLLATATPKIICSQVKEKAEMSSLFVHEEDERVPLTSCVVYPGPSLEQAYFLNLHMDNRKIFRPSAEVVGSAFEAPGVGSKSVCGGTMTMEVTVNGRDANQEELKSLDWVTKVSKHVAELQESQQRERDGATRAASTSSGCGKEGRTMPAGFNDDKHGASGRPSYKAAGKKLAKRSVASHLPRLPNADHKVIMRPKERLTLTRQSAPVIGGAVRMAAGISWQKGREEDRIVVNHNKKH</sequence>
<dbReference type="EMBL" id="JABSTU010000002">
    <property type="protein sequence ID" value="KAH8036496.1"/>
    <property type="molecule type" value="Genomic_DNA"/>
</dbReference>
<protein>
    <submittedName>
        <fullName evidence="2">Uncharacterized protein</fullName>
    </submittedName>
</protein>
<feature type="region of interest" description="Disordered" evidence="1">
    <location>
        <begin position="160"/>
        <end position="218"/>
    </location>
</feature>
<feature type="compositionally biased region" description="Basic and acidic residues" evidence="1">
    <location>
        <begin position="160"/>
        <end position="171"/>
    </location>
</feature>
<comment type="caution">
    <text evidence="2">The sequence shown here is derived from an EMBL/GenBank/DDBJ whole genome shotgun (WGS) entry which is preliminary data.</text>
</comment>
<reference evidence="2" key="1">
    <citation type="journal article" date="2020" name="Cell">
        <title>Large-Scale Comparative Analyses of Tick Genomes Elucidate Their Genetic Diversity and Vector Capacities.</title>
        <authorList>
            <consortium name="Tick Genome and Microbiome Consortium (TIGMIC)"/>
            <person name="Jia N."/>
            <person name="Wang J."/>
            <person name="Shi W."/>
            <person name="Du L."/>
            <person name="Sun Y."/>
            <person name="Zhan W."/>
            <person name="Jiang J.F."/>
            <person name="Wang Q."/>
            <person name="Zhang B."/>
            <person name="Ji P."/>
            <person name="Bell-Sakyi L."/>
            <person name="Cui X.M."/>
            <person name="Yuan T.T."/>
            <person name="Jiang B.G."/>
            <person name="Yang W.F."/>
            <person name="Lam T.T."/>
            <person name="Chang Q.C."/>
            <person name="Ding S.J."/>
            <person name="Wang X.J."/>
            <person name="Zhu J.G."/>
            <person name="Ruan X.D."/>
            <person name="Zhao L."/>
            <person name="Wei J.T."/>
            <person name="Ye R.Z."/>
            <person name="Que T.C."/>
            <person name="Du C.H."/>
            <person name="Zhou Y.H."/>
            <person name="Cheng J.X."/>
            <person name="Dai P.F."/>
            <person name="Guo W.B."/>
            <person name="Han X.H."/>
            <person name="Huang E.J."/>
            <person name="Li L.F."/>
            <person name="Wei W."/>
            <person name="Gao Y.C."/>
            <person name="Liu J.Z."/>
            <person name="Shao H.Z."/>
            <person name="Wang X."/>
            <person name="Wang C.C."/>
            <person name="Yang T.C."/>
            <person name="Huo Q.B."/>
            <person name="Li W."/>
            <person name="Chen H.Y."/>
            <person name="Chen S.E."/>
            <person name="Zhou L.G."/>
            <person name="Ni X.B."/>
            <person name="Tian J.H."/>
            <person name="Sheng Y."/>
            <person name="Liu T."/>
            <person name="Pan Y.S."/>
            <person name="Xia L.Y."/>
            <person name="Li J."/>
            <person name="Zhao F."/>
            <person name="Cao W.C."/>
        </authorList>
    </citation>
    <scope>NUCLEOTIDE SEQUENCE</scope>
    <source>
        <strain evidence="2">Rmic-2018</strain>
    </source>
</reference>
<evidence type="ECO:0000313" key="2">
    <source>
        <dbReference type="EMBL" id="KAH8036496.1"/>
    </source>
</evidence>
<name>A0A9J6ER22_RHIMP</name>